<dbReference type="Pfam" id="PF06388">
    <property type="entry name" value="DUF1075"/>
    <property type="match status" value="1"/>
</dbReference>
<evidence type="ECO:0000313" key="7">
    <source>
        <dbReference type="EMBL" id="KAK2169323.1"/>
    </source>
</evidence>
<gene>
    <name evidence="7" type="ORF">LSH36_11g10002</name>
</gene>
<evidence type="ECO:0000256" key="4">
    <source>
        <dbReference type="ARBA" id="ARBA00022989"/>
    </source>
</evidence>
<comment type="caution">
    <text evidence="7">The sequence shown here is derived from an EMBL/GenBank/DDBJ whole genome shotgun (WGS) entry which is preliminary data.</text>
</comment>
<name>A0AAD9KCV4_9ANNE</name>
<proteinExistence type="inferred from homology"/>
<keyword evidence="5 6" id="KW-0472">Membrane</keyword>
<evidence type="ECO:0000256" key="2">
    <source>
        <dbReference type="ARBA" id="ARBA00007363"/>
    </source>
</evidence>
<dbReference type="InterPro" id="IPR009432">
    <property type="entry name" value="DUF1075"/>
</dbReference>
<keyword evidence="3 6" id="KW-0812">Transmembrane</keyword>
<accession>A0AAD9KCV4</accession>
<dbReference type="EMBL" id="JAODUP010000011">
    <property type="protein sequence ID" value="KAK2169323.1"/>
    <property type="molecule type" value="Genomic_DNA"/>
</dbReference>
<evidence type="ECO:0008006" key="9">
    <source>
        <dbReference type="Google" id="ProtNLM"/>
    </source>
</evidence>
<evidence type="ECO:0000256" key="1">
    <source>
        <dbReference type="ARBA" id="ARBA00004167"/>
    </source>
</evidence>
<protein>
    <recommendedName>
        <fullName evidence="9">Transmembrane protein</fullName>
    </recommendedName>
</protein>
<dbReference type="Proteomes" id="UP001208570">
    <property type="component" value="Unassembled WGS sequence"/>
</dbReference>
<evidence type="ECO:0000256" key="3">
    <source>
        <dbReference type="ARBA" id="ARBA00022692"/>
    </source>
</evidence>
<reference evidence="7" key="1">
    <citation type="journal article" date="2023" name="Mol. Biol. Evol.">
        <title>Third-Generation Sequencing Reveals the Adaptive Role of the Epigenome in Three Deep-Sea Polychaetes.</title>
        <authorList>
            <person name="Perez M."/>
            <person name="Aroh O."/>
            <person name="Sun Y."/>
            <person name="Lan Y."/>
            <person name="Juniper S.K."/>
            <person name="Young C.R."/>
            <person name="Angers B."/>
            <person name="Qian P.Y."/>
        </authorList>
    </citation>
    <scope>NUCLEOTIDE SEQUENCE</scope>
    <source>
        <strain evidence="7">P08H-3</strain>
    </source>
</reference>
<evidence type="ECO:0000256" key="6">
    <source>
        <dbReference type="SAM" id="Phobius"/>
    </source>
</evidence>
<sequence length="150" mass="17067">MTMLIQHVKQIGKAGCSGCCGTFRQKCINTINRGPHRRYSYRVESNKTPDRRGPFGSTSAFHHPSDFEKNIMVLTRIYPSLNSIPKTVTAKDRMRVLIGFGMIGLTVLGFIAVVQYSRKVRDQGNGIMKRSMEWQRQLAAERQSEENTDK</sequence>
<dbReference type="AlphaFoldDB" id="A0AAD9KCV4"/>
<organism evidence="7 8">
    <name type="scientific">Paralvinella palmiformis</name>
    <dbReference type="NCBI Taxonomy" id="53620"/>
    <lineage>
        <taxon>Eukaryota</taxon>
        <taxon>Metazoa</taxon>
        <taxon>Spiralia</taxon>
        <taxon>Lophotrochozoa</taxon>
        <taxon>Annelida</taxon>
        <taxon>Polychaeta</taxon>
        <taxon>Sedentaria</taxon>
        <taxon>Canalipalpata</taxon>
        <taxon>Terebellida</taxon>
        <taxon>Terebelliformia</taxon>
        <taxon>Alvinellidae</taxon>
        <taxon>Paralvinella</taxon>
    </lineage>
</organism>
<keyword evidence="4 6" id="KW-1133">Transmembrane helix</keyword>
<evidence type="ECO:0000256" key="5">
    <source>
        <dbReference type="ARBA" id="ARBA00023136"/>
    </source>
</evidence>
<comment type="similarity">
    <text evidence="2">Belongs to the UPF0389 family.</text>
</comment>
<keyword evidence="8" id="KW-1185">Reference proteome</keyword>
<dbReference type="PANTHER" id="PTHR13674">
    <property type="entry name" value="GROWTH AND TRANSFORMATION-DEPENDENT PROTEIN"/>
    <property type="match status" value="1"/>
</dbReference>
<dbReference type="GO" id="GO:0016020">
    <property type="term" value="C:membrane"/>
    <property type="evidence" value="ECO:0007669"/>
    <property type="project" value="UniProtKB-SubCell"/>
</dbReference>
<feature type="transmembrane region" description="Helical" evidence="6">
    <location>
        <begin position="96"/>
        <end position="116"/>
    </location>
</feature>
<dbReference type="PANTHER" id="PTHR13674:SF5">
    <property type="entry name" value="UPF0389 PROTEIN CG9231"/>
    <property type="match status" value="1"/>
</dbReference>
<comment type="subcellular location">
    <subcellularLocation>
        <location evidence="1">Membrane</location>
        <topology evidence="1">Single-pass membrane protein</topology>
    </subcellularLocation>
</comment>
<evidence type="ECO:0000313" key="8">
    <source>
        <dbReference type="Proteomes" id="UP001208570"/>
    </source>
</evidence>